<feature type="domain" description="N-acetyltransferase" evidence="3">
    <location>
        <begin position="18"/>
        <end position="154"/>
    </location>
</feature>
<organism evidence="4 5">
    <name type="scientific">Halalkalibacter alkalisediminis</name>
    <dbReference type="NCBI Taxonomy" id="935616"/>
    <lineage>
        <taxon>Bacteria</taxon>
        <taxon>Bacillati</taxon>
        <taxon>Bacillota</taxon>
        <taxon>Bacilli</taxon>
        <taxon>Bacillales</taxon>
        <taxon>Bacillaceae</taxon>
        <taxon>Halalkalibacter</taxon>
    </lineage>
</organism>
<dbReference type="Pfam" id="PF00583">
    <property type="entry name" value="Acetyltransf_1"/>
    <property type="match status" value="2"/>
</dbReference>
<dbReference type="InterPro" id="IPR050680">
    <property type="entry name" value="YpeA/RimI_acetyltransf"/>
</dbReference>
<comment type="caution">
    <text evidence="4">The sequence shown here is derived from an EMBL/GenBank/DDBJ whole genome shotgun (WGS) entry which is preliminary data.</text>
</comment>
<protein>
    <submittedName>
        <fullName evidence="4">GNAT family N-acetyltransferase</fullName>
        <ecNumber evidence="4">2.3.1.-</ecNumber>
    </submittedName>
</protein>
<feature type="domain" description="N-acetyltransferase" evidence="3">
    <location>
        <begin position="160"/>
        <end position="295"/>
    </location>
</feature>
<evidence type="ECO:0000256" key="1">
    <source>
        <dbReference type="ARBA" id="ARBA00022679"/>
    </source>
</evidence>
<reference evidence="4 5" key="1">
    <citation type="submission" date="2024-09" db="EMBL/GenBank/DDBJ databases">
        <authorList>
            <person name="Sun Q."/>
            <person name="Mori K."/>
        </authorList>
    </citation>
    <scope>NUCLEOTIDE SEQUENCE [LARGE SCALE GENOMIC DNA]</scope>
    <source>
        <strain evidence="4 5">NCAIM B.02301</strain>
    </source>
</reference>
<name>A0ABV6NK37_9BACI</name>
<proteinExistence type="predicted"/>
<evidence type="ECO:0000256" key="2">
    <source>
        <dbReference type="ARBA" id="ARBA00023315"/>
    </source>
</evidence>
<dbReference type="SUPFAM" id="SSF55729">
    <property type="entry name" value="Acyl-CoA N-acyltransferases (Nat)"/>
    <property type="match status" value="2"/>
</dbReference>
<dbReference type="InterPro" id="IPR016181">
    <property type="entry name" value="Acyl_CoA_acyltransferase"/>
</dbReference>
<evidence type="ECO:0000259" key="3">
    <source>
        <dbReference type="PROSITE" id="PS51186"/>
    </source>
</evidence>
<dbReference type="EMBL" id="JBHLTR010000054">
    <property type="protein sequence ID" value="MFC0561136.1"/>
    <property type="molecule type" value="Genomic_DNA"/>
</dbReference>
<keyword evidence="2 4" id="KW-0012">Acyltransferase</keyword>
<dbReference type="Gene3D" id="3.40.630.30">
    <property type="match status" value="2"/>
</dbReference>
<dbReference type="InterPro" id="IPR000182">
    <property type="entry name" value="GNAT_dom"/>
</dbReference>
<dbReference type="EC" id="2.3.1.-" evidence="4"/>
<evidence type="ECO:0000313" key="4">
    <source>
        <dbReference type="EMBL" id="MFC0561136.1"/>
    </source>
</evidence>
<keyword evidence="1 4" id="KW-0808">Transferase</keyword>
<accession>A0ABV6NK37</accession>
<evidence type="ECO:0000313" key="5">
    <source>
        <dbReference type="Proteomes" id="UP001589833"/>
    </source>
</evidence>
<dbReference type="PROSITE" id="PS51186">
    <property type="entry name" value="GNAT"/>
    <property type="match status" value="2"/>
</dbReference>
<keyword evidence="5" id="KW-1185">Reference proteome</keyword>
<dbReference type="Proteomes" id="UP001589833">
    <property type="component" value="Unassembled WGS sequence"/>
</dbReference>
<sequence length="295" mass="34013">MILSTSILWINTIAGGLTMLTTKEQKDIRALQAICEQEDKIELKLNWDLLEARAEKEQNDFLYYEEHQLIGFLGIYGFGNKVELCGMVHPEKRKQGIFQSLLKQALEEMAKRKYETVLLNIPASSESGRRFVKHQPFEMAFSEYQMVWEKKELTANLDHVGLRHATKEELPFFIQLDAECFKMSRKEAASMYENVTDIDGNLIIEAKGEPVGKLRWHQEGNESWIYGFAIKPEYQGQGIGRTALIQAVQQEAEKGKDIYLEVVPENEHALKLYQSCGFRSFSTQDYYQLVAARVK</sequence>
<dbReference type="PANTHER" id="PTHR43420">
    <property type="entry name" value="ACETYLTRANSFERASE"/>
    <property type="match status" value="1"/>
</dbReference>
<dbReference type="CDD" id="cd04301">
    <property type="entry name" value="NAT_SF"/>
    <property type="match status" value="2"/>
</dbReference>
<gene>
    <name evidence="4" type="ORF">ACFFH4_19500</name>
</gene>
<dbReference type="GO" id="GO:0016746">
    <property type="term" value="F:acyltransferase activity"/>
    <property type="evidence" value="ECO:0007669"/>
    <property type="project" value="UniProtKB-KW"/>
</dbReference>